<proteinExistence type="predicted"/>
<dbReference type="EMBL" id="CP110428">
    <property type="protein sequence ID" value="WAQ87792.1"/>
    <property type="molecule type" value="Genomic_DNA"/>
</dbReference>
<gene>
    <name evidence="1" type="ORF">PtA15_8A699</name>
</gene>
<evidence type="ECO:0000313" key="1">
    <source>
        <dbReference type="EMBL" id="WAQ87792.1"/>
    </source>
</evidence>
<sequence>MQLIQTRKKGMVHVSTIDPSCHPATDQQADGYRPAASGHLVTVMYTDVGESYQDNTSSDIVARQDILRQVRAP</sequence>
<dbReference type="GeneID" id="77813049"/>
<evidence type="ECO:0000313" key="2">
    <source>
        <dbReference type="Proteomes" id="UP001164743"/>
    </source>
</evidence>
<dbReference type="Proteomes" id="UP001164743">
    <property type="component" value="Chromosome 8A"/>
</dbReference>
<keyword evidence="2" id="KW-1185">Reference proteome</keyword>
<reference evidence="1" key="1">
    <citation type="submission" date="2022-10" db="EMBL/GenBank/DDBJ databases">
        <title>Puccinia triticina Genome sequencing and assembly.</title>
        <authorList>
            <person name="Li C."/>
        </authorList>
    </citation>
    <scope>NUCLEOTIDE SEQUENCE</scope>
    <source>
        <strain evidence="1">Pt15</strain>
    </source>
</reference>
<name>A0ABY7CYJ9_9BASI</name>
<protein>
    <submittedName>
        <fullName evidence="1">Uncharacterized protein</fullName>
    </submittedName>
</protein>
<dbReference type="RefSeq" id="XP_053023347.1">
    <property type="nucleotide sequence ID" value="XM_053172154.1"/>
</dbReference>
<organism evidence="1 2">
    <name type="scientific">Puccinia triticina</name>
    <dbReference type="NCBI Taxonomy" id="208348"/>
    <lineage>
        <taxon>Eukaryota</taxon>
        <taxon>Fungi</taxon>
        <taxon>Dikarya</taxon>
        <taxon>Basidiomycota</taxon>
        <taxon>Pucciniomycotina</taxon>
        <taxon>Pucciniomycetes</taxon>
        <taxon>Pucciniales</taxon>
        <taxon>Pucciniaceae</taxon>
        <taxon>Puccinia</taxon>
    </lineage>
</organism>
<accession>A0ABY7CYJ9</accession>